<gene>
    <name evidence="2" type="ORF">I79_005328</name>
</gene>
<keyword evidence="1" id="KW-0732">Signal</keyword>
<evidence type="ECO:0000313" key="2">
    <source>
        <dbReference type="EMBL" id="EGV95342.1"/>
    </source>
</evidence>
<feature type="chain" id="PRO_5005679768" description="Lipoprotein" evidence="1">
    <location>
        <begin position="26"/>
        <end position="54"/>
    </location>
</feature>
<dbReference type="PROSITE" id="PS51257">
    <property type="entry name" value="PROKAR_LIPOPROTEIN"/>
    <property type="match status" value="1"/>
</dbReference>
<reference evidence="3" key="1">
    <citation type="journal article" date="2011" name="Nat. Biotechnol.">
        <title>The genomic sequence of the Chinese hamster ovary (CHO)-K1 cell line.</title>
        <authorList>
            <person name="Xu X."/>
            <person name="Nagarajan H."/>
            <person name="Lewis N.E."/>
            <person name="Pan S."/>
            <person name="Cai Z."/>
            <person name="Liu X."/>
            <person name="Chen W."/>
            <person name="Xie M."/>
            <person name="Wang W."/>
            <person name="Hammond S."/>
            <person name="Andersen M.R."/>
            <person name="Neff N."/>
            <person name="Passarelli B."/>
            <person name="Koh W."/>
            <person name="Fan H.C."/>
            <person name="Wang J."/>
            <person name="Gui Y."/>
            <person name="Lee K.H."/>
            <person name="Betenbaugh M.J."/>
            <person name="Quake S.R."/>
            <person name="Famili I."/>
            <person name="Palsson B.O."/>
            <person name="Wang J."/>
        </authorList>
    </citation>
    <scope>NUCLEOTIDE SEQUENCE [LARGE SCALE GENOMIC DNA]</scope>
    <source>
        <strain evidence="3">CHO K1 cell line</strain>
    </source>
</reference>
<protein>
    <recommendedName>
        <fullName evidence="4">Lipoprotein</fullName>
    </recommendedName>
</protein>
<dbReference type="InParanoid" id="G3H4W5"/>
<dbReference type="Proteomes" id="UP000001075">
    <property type="component" value="Unassembled WGS sequence"/>
</dbReference>
<feature type="signal peptide" evidence="1">
    <location>
        <begin position="1"/>
        <end position="25"/>
    </location>
</feature>
<sequence>MLLKFILSVSLSLSVFSCVLPKSTATLECQQRVNSHYFTPEHGFILLVTGFTHI</sequence>
<evidence type="ECO:0008006" key="4">
    <source>
        <dbReference type="Google" id="ProtNLM"/>
    </source>
</evidence>
<dbReference type="EMBL" id="JH000147">
    <property type="protein sequence ID" value="EGV95342.1"/>
    <property type="molecule type" value="Genomic_DNA"/>
</dbReference>
<evidence type="ECO:0000256" key="1">
    <source>
        <dbReference type="SAM" id="SignalP"/>
    </source>
</evidence>
<evidence type="ECO:0000313" key="3">
    <source>
        <dbReference type="Proteomes" id="UP000001075"/>
    </source>
</evidence>
<proteinExistence type="predicted"/>
<dbReference type="AlphaFoldDB" id="G3H4W5"/>
<organism evidence="2 3">
    <name type="scientific">Cricetulus griseus</name>
    <name type="common">Chinese hamster</name>
    <name type="synonym">Cricetulus barabensis griseus</name>
    <dbReference type="NCBI Taxonomy" id="10029"/>
    <lineage>
        <taxon>Eukaryota</taxon>
        <taxon>Metazoa</taxon>
        <taxon>Chordata</taxon>
        <taxon>Craniata</taxon>
        <taxon>Vertebrata</taxon>
        <taxon>Euteleostomi</taxon>
        <taxon>Mammalia</taxon>
        <taxon>Eutheria</taxon>
        <taxon>Euarchontoglires</taxon>
        <taxon>Glires</taxon>
        <taxon>Rodentia</taxon>
        <taxon>Myomorpha</taxon>
        <taxon>Muroidea</taxon>
        <taxon>Cricetidae</taxon>
        <taxon>Cricetinae</taxon>
        <taxon>Cricetulus</taxon>
    </lineage>
</organism>
<name>G3H4W5_CRIGR</name>
<accession>G3H4W5</accession>